<evidence type="ECO:0000259" key="1">
    <source>
        <dbReference type="Pfam" id="PF00596"/>
    </source>
</evidence>
<comment type="caution">
    <text evidence="2">The sequence shown here is derived from an EMBL/GenBank/DDBJ whole genome shotgun (WGS) entry which is preliminary data.</text>
</comment>
<feature type="domain" description="Class II aldolase/adducin N-terminal" evidence="1">
    <location>
        <begin position="50"/>
        <end position="198"/>
    </location>
</feature>
<dbReference type="AlphaFoldDB" id="A0A1Y1QLH2"/>
<proteinExistence type="predicted"/>
<dbReference type="InterPro" id="IPR036409">
    <property type="entry name" value="Aldolase_II/adducin_N_sf"/>
</dbReference>
<reference evidence="2 3" key="1">
    <citation type="submission" date="2017-01" db="EMBL/GenBank/DDBJ databases">
        <title>Novel large sulfur bacteria in the metagenomes of groundwater-fed chemosynthetic microbial mats in the Lake Huron basin.</title>
        <authorList>
            <person name="Sharrar A.M."/>
            <person name="Flood B.E."/>
            <person name="Bailey J.V."/>
            <person name="Jones D.S."/>
            <person name="Biddanda B."/>
            <person name="Ruberg S.A."/>
            <person name="Marcus D.N."/>
            <person name="Dick G.J."/>
        </authorList>
    </citation>
    <scope>NUCLEOTIDE SEQUENCE [LARGE SCALE GENOMIC DNA]</scope>
    <source>
        <strain evidence="2">A8</strain>
    </source>
</reference>
<evidence type="ECO:0000313" key="3">
    <source>
        <dbReference type="Proteomes" id="UP000192491"/>
    </source>
</evidence>
<protein>
    <recommendedName>
        <fullName evidence="1">Class II aldolase/adducin N-terminal domain-containing protein</fullName>
    </recommendedName>
</protein>
<organism evidence="2 3">
    <name type="scientific">Thiothrix lacustris</name>
    <dbReference type="NCBI Taxonomy" id="525917"/>
    <lineage>
        <taxon>Bacteria</taxon>
        <taxon>Pseudomonadati</taxon>
        <taxon>Pseudomonadota</taxon>
        <taxon>Gammaproteobacteria</taxon>
        <taxon>Thiotrichales</taxon>
        <taxon>Thiotrichaceae</taxon>
        <taxon>Thiothrix</taxon>
    </lineage>
</organism>
<dbReference type="Pfam" id="PF00596">
    <property type="entry name" value="Aldolase_II"/>
    <property type="match status" value="1"/>
</dbReference>
<gene>
    <name evidence="2" type="ORF">BWK73_25685</name>
</gene>
<dbReference type="Gene3D" id="3.40.225.10">
    <property type="entry name" value="Class II aldolase/adducin N-terminal domain"/>
    <property type="match status" value="1"/>
</dbReference>
<dbReference type="EMBL" id="MTEJ01000177">
    <property type="protein sequence ID" value="OQX08352.1"/>
    <property type="molecule type" value="Genomic_DNA"/>
</dbReference>
<dbReference type="SUPFAM" id="SSF53639">
    <property type="entry name" value="AraD/HMP-PK domain-like"/>
    <property type="match status" value="1"/>
</dbReference>
<sequence>MLNEGVIQYRLQQVTQTLPVTLAVDALEACRARLFAQHLIGQDPARYEGLGYGNVSVRAALADNPNAFLITGSQTGHLPRLQRQHYALVTACDPQANELHALGEISPSSEAMTHAVIYPISPQIQAIIHVHSADLWQNAQRLKLPCTAADIPYGTPKMAAAVQNIVLTQGAPCGILAMLGHTDGIVTWGQTLAEAEQQLMQSFIF</sequence>
<evidence type="ECO:0000313" key="2">
    <source>
        <dbReference type="EMBL" id="OQX08352.1"/>
    </source>
</evidence>
<name>A0A1Y1QLH2_9GAMM</name>
<dbReference type="GO" id="GO:0005996">
    <property type="term" value="P:monosaccharide metabolic process"/>
    <property type="evidence" value="ECO:0007669"/>
    <property type="project" value="UniProtKB-ARBA"/>
</dbReference>
<dbReference type="Proteomes" id="UP000192491">
    <property type="component" value="Unassembled WGS sequence"/>
</dbReference>
<accession>A0A1Y1QLH2</accession>
<dbReference type="InterPro" id="IPR001303">
    <property type="entry name" value="Aldolase_II/adducin_N"/>
</dbReference>